<evidence type="ECO:0000313" key="4">
    <source>
        <dbReference type="Proteomes" id="UP001232973"/>
    </source>
</evidence>
<evidence type="ECO:0000259" key="1">
    <source>
        <dbReference type="PROSITE" id="PS51192"/>
    </source>
</evidence>
<name>A0ABT9XMW3_9BACL</name>
<dbReference type="PROSITE" id="PS51194">
    <property type="entry name" value="HELICASE_CTER"/>
    <property type="match status" value="1"/>
</dbReference>
<dbReference type="PROSITE" id="PS51192">
    <property type="entry name" value="HELICASE_ATP_BIND_1"/>
    <property type="match status" value="1"/>
</dbReference>
<accession>A0ABT9XMW3</accession>
<dbReference type="InterPro" id="IPR014001">
    <property type="entry name" value="Helicase_ATP-bd"/>
</dbReference>
<dbReference type="EMBL" id="JAUSTP010000065">
    <property type="protein sequence ID" value="MDQ0191625.1"/>
    <property type="molecule type" value="Genomic_DNA"/>
</dbReference>
<dbReference type="PANTHER" id="PTHR47396">
    <property type="entry name" value="TYPE I RESTRICTION ENZYME ECOKI R PROTEIN"/>
    <property type="match status" value="1"/>
</dbReference>
<dbReference type="Pfam" id="PF04851">
    <property type="entry name" value="ResIII"/>
    <property type="match status" value="1"/>
</dbReference>
<dbReference type="SMART" id="SM00490">
    <property type="entry name" value="HELICc"/>
    <property type="match status" value="1"/>
</dbReference>
<keyword evidence="3" id="KW-0067">ATP-binding</keyword>
<dbReference type="InterPro" id="IPR006935">
    <property type="entry name" value="Helicase/UvrB_N"/>
</dbReference>
<sequence length="712" mass="82381">MPRRGLARHTLAAFDAKQYGAKSVLFLAHRDELLEGAKQTFVDVFGNAALCGKLTGNEKDWNKPYLFSTVQTMHRPDVLSRFHPNRFEYIVIDEFHHAQAETYRKVIEYFEPRFLLGLTATPERMDGRDVLELCENNVVYEIRLRDALSNDLLAPFHYFGLADDTVDYSEVETRNGQFDVSDLARALATHERVDYVIEMMEKYGHDGDRRIALGFCANIEHALFMAQEFRARGYEAAALTGMDSPEVRQRTIRKLEDKDDPLEIIFTVDIFNEGIDIPNVNLLLFLRPTESATIFLQQLGRGLRKADGKDYVTVLDFIGNYEKSFVVPLALSGQLNHKAFDRDSLRVAVETEFADLPDGCFVDLEPVTRERILHKIESVRMNQTEMLRDIYHSFRQLLGRAPELEDFLYTEEAPGIHFFISKFGSWVQTKQKMGDANEFDTSLLHHSFALELIQSLERTLPLKWPYEFAILYSALASGKTTVSAVVARLKELFGNHLRNETCVPYIQRSMRRLATVEDKRKWSFGTMDGEVFSLNPDILKLWQQKATGAYLSKRLAYGLVEFRRTYHPNVFFGNQQGVVLYQYYTRNDLIYLFQSDAKEGSWREGVSRVGNHYLLFVNLNKDASVAEHLHYRDYFIDNRHFHWQSQNATAHRSERGQDYIHHKARDIHIHLFMRKFEKMHGCGRSDYLTVKFQMSLSPGIGAEVSRILSAFE</sequence>
<dbReference type="PANTHER" id="PTHR47396:SF1">
    <property type="entry name" value="ATP-DEPENDENT HELICASE IRC3-RELATED"/>
    <property type="match status" value="1"/>
</dbReference>
<dbReference type="Pfam" id="PF11907">
    <property type="entry name" value="DUF3427"/>
    <property type="match status" value="1"/>
</dbReference>
<dbReference type="Proteomes" id="UP001232973">
    <property type="component" value="Unassembled WGS sequence"/>
</dbReference>
<feature type="domain" description="Helicase ATP-binding" evidence="1">
    <location>
        <begin position="1"/>
        <end position="140"/>
    </location>
</feature>
<protein>
    <submittedName>
        <fullName evidence="3">Superfamily II DNA or RNA helicase</fullName>
    </submittedName>
</protein>
<keyword evidence="4" id="KW-1185">Reference proteome</keyword>
<comment type="caution">
    <text evidence="3">The sequence shown here is derived from an EMBL/GenBank/DDBJ whole genome shotgun (WGS) entry which is preliminary data.</text>
</comment>
<evidence type="ECO:0000259" key="2">
    <source>
        <dbReference type="PROSITE" id="PS51194"/>
    </source>
</evidence>
<dbReference type="Pfam" id="PF00271">
    <property type="entry name" value="Helicase_C"/>
    <property type="match status" value="1"/>
</dbReference>
<keyword evidence="3" id="KW-0378">Hydrolase</keyword>
<dbReference type="GO" id="GO:0004386">
    <property type="term" value="F:helicase activity"/>
    <property type="evidence" value="ECO:0007669"/>
    <property type="project" value="UniProtKB-KW"/>
</dbReference>
<feature type="domain" description="Helicase C-terminal" evidence="2">
    <location>
        <begin position="195"/>
        <end position="353"/>
    </location>
</feature>
<organism evidence="3 4">
    <name type="scientific">Alicyclobacillus cycloheptanicus</name>
    <dbReference type="NCBI Taxonomy" id="1457"/>
    <lineage>
        <taxon>Bacteria</taxon>
        <taxon>Bacillati</taxon>
        <taxon>Bacillota</taxon>
        <taxon>Bacilli</taxon>
        <taxon>Bacillales</taxon>
        <taxon>Alicyclobacillaceae</taxon>
        <taxon>Alicyclobacillus</taxon>
    </lineage>
</organism>
<dbReference type="CDD" id="cd18799">
    <property type="entry name" value="SF2_C_EcoAI-like"/>
    <property type="match status" value="1"/>
</dbReference>
<dbReference type="SUPFAM" id="SSF52540">
    <property type="entry name" value="P-loop containing nucleoside triphosphate hydrolases"/>
    <property type="match status" value="1"/>
</dbReference>
<dbReference type="RefSeq" id="WP_274457235.1">
    <property type="nucleotide sequence ID" value="NZ_CP067097.1"/>
</dbReference>
<dbReference type="InterPro" id="IPR027417">
    <property type="entry name" value="P-loop_NTPase"/>
</dbReference>
<feature type="non-terminal residue" evidence="3">
    <location>
        <position position="712"/>
    </location>
</feature>
<dbReference type="InterPro" id="IPR050742">
    <property type="entry name" value="Helicase_Restrict-Modif_Enz"/>
</dbReference>
<dbReference type="Gene3D" id="3.40.50.300">
    <property type="entry name" value="P-loop containing nucleotide triphosphate hydrolases"/>
    <property type="match status" value="2"/>
</dbReference>
<keyword evidence="3" id="KW-0347">Helicase</keyword>
<reference evidence="3 4" key="1">
    <citation type="submission" date="2023-07" db="EMBL/GenBank/DDBJ databases">
        <title>Genomic Encyclopedia of Type Strains, Phase IV (KMG-IV): sequencing the most valuable type-strain genomes for metagenomic binning, comparative biology and taxonomic classification.</title>
        <authorList>
            <person name="Goeker M."/>
        </authorList>
    </citation>
    <scope>NUCLEOTIDE SEQUENCE [LARGE SCALE GENOMIC DNA]</scope>
    <source>
        <strain evidence="3 4">DSM 4006</strain>
    </source>
</reference>
<dbReference type="InterPro" id="IPR021835">
    <property type="entry name" value="DUF3427"/>
</dbReference>
<evidence type="ECO:0000313" key="3">
    <source>
        <dbReference type="EMBL" id="MDQ0191625.1"/>
    </source>
</evidence>
<keyword evidence="3" id="KW-0547">Nucleotide-binding</keyword>
<gene>
    <name evidence="3" type="ORF">J2S03_003498</name>
</gene>
<dbReference type="InterPro" id="IPR001650">
    <property type="entry name" value="Helicase_C-like"/>
</dbReference>
<proteinExistence type="predicted"/>